<protein>
    <submittedName>
        <fullName evidence="4">FecR family protein</fullName>
    </submittedName>
</protein>
<dbReference type="Proteomes" id="UP000293874">
    <property type="component" value="Unassembled WGS sequence"/>
</dbReference>
<dbReference type="Gene3D" id="3.55.50.30">
    <property type="match status" value="1"/>
</dbReference>
<accession>A0A4Q7MMQ0</accession>
<dbReference type="PANTHER" id="PTHR30273:SF2">
    <property type="entry name" value="PROTEIN FECR"/>
    <property type="match status" value="1"/>
</dbReference>
<dbReference type="Gene3D" id="2.60.120.1440">
    <property type="match status" value="1"/>
</dbReference>
<dbReference type="PANTHER" id="PTHR30273">
    <property type="entry name" value="PERIPLASMIC SIGNAL SENSOR AND SIGMA FACTOR ACTIVATOR FECR-RELATED"/>
    <property type="match status" value="1"/>
</dbReference>
<comment type="caution">
    <text evidence="4">The sequence shown here is derived from an EMBL/GenBank/DDBJ whole genome shotgun (WGS) entry which is preliminary data.</text>
</comment>
<keyword evidence="1" id="KW-0472">Membrane</keyword>
<evidence type="ECO:0000313" key="4">
    <source>
        <dbReference type="EMBL" id="RZS68953.1"/>
    </source>
</evidence>
<reference evidence="4 5" key="1">
    <citation type="submission" date="2019-02" db="EMBL/GenBank/DDBJ databases">
        <title>Genomic Encyclopedia of Type Strains, Phase IV (KMG-IV): sequencing the most valuable type-strain genomes for metagenomic binning, comparative biology and taxonomic classification.</title>
        <authorList>
            <person name="Goeker M."/>
        </authorList>
    </citation>
    <scope>NUCLEOTIDE SEQUENCE [LARGE SCALE GENOMIC DNA]</scope>
    <source>
        <strain evidence="4 5">DSM 18116</strain>
    </source>
</reference>
<evidence type="ECO:0000256" key="1">
    <source>
        <dbReference type="SAM" id="Phobius"/>
    </source>
</evidence>
<gene>
    <name evidence="4" type="ORF">EV199_4777</name>
</gene>
<dbReference type="InterPro" id="IPR006860">
    <property type="entry name" value="FecR"/>
</dbReference>
<keyword evidence="1" id="KW-0812">Transmembrane</keyword>
<dbReference type="InterPro" id="IPR012373">
    <property type="entry name" value="Ferrdict_sens_TM"/>
</dbReference>
<dbReference type="InterPro" id="IPR032508">
    <property type="entry name" value="FecR_C"/>
</dbReference>
<dbReference type="GO" id="GO:0016989">
    <property type="term" value="F:sigma factor antagonist activity"/>
    <property type="evidence" value="ECO:0007669"/>
    <property type="project" value="TreeGrafter"/>
</dbReference>
<evidence type="ECO:0000259" key="2">
    <source>
        <dbReference type="Pfam" id="PF04773"/>
    </source>
</evidence>
<proteinExistence type="predicted"/>
<evidence type="ECO:0000313" key="5">
    <source>
        <dbReference type="Proteomes" id="UP000293874"/>
    </source>
</evidence>
<dbReference type="EMBL" id="SGXA01000003">
    <property type="protein sequence ID" value="RZS68953.1"/>
    <property type="molecule type" value="Genomic_DNA"/>
</dbReference>
<dbReference type="AlphaFoldDB" id="A0A4Q7MMQ0"/>
<dbReference type="Pfam" id="PF04773">
    <property type="entry name" value="FecR"/>
    <property type="match status" value="1"/>
</dbReference>
<keyword evidence="1" id="KW-1133">Transmembrane helix</keyword>
<evidence type="ECO:0000259" key="3">
    <source>
        <dbReference type="Pfam" id="PF16344"/>
    </source>
</evidence>
<sequence length="407" mass="45490">MRPFNSACSTDVNMNPVDFKQIITAWLDGSLNEEGRKQLGKLLMLPEYQEQLDAIMKEQQQQGYAMQAEFEESYHAMRRELQSRVQPEPARVFRFWWAAAAAVVVLVAGVWFFNSNQKTTQIVAEQPKPAIEIPAGQEGAVLTLADGSKMILDSMGNGILSHQNGADLMLSNGQLEYKLAGEAAGEETYNTLNTPKGRQFRIMLPDGSVAWLNAASSIRFPTRFTKDVRRVEITGEVYFEAATVMRNGKKLPLVVNADNRFEVEVLGTHFNVNAYTDEPVLNTTLLEGKVAVTSTRSGEKVVLQPGEQASLQTQAGASRELIVRKADAGKVMAWKNGVFDFEDARIDEVMRQLKRWYDIDVKYESGIPDIEFVGKMTRDIPLNGLLIALKKSNVHFRLEGRTLIVTP</sequence>
<name>A0A4Q7MMQ0_9BACT</name>
<dbReference type="Pfam" id="PF16344">
    <property type="entry name" value="FecR_C"/>
    <property type="match status" value="1"/>
</dbReference>
<feature type="transmembrane region" description="Helical" evidence="1">
    <location>
        <begin position="92"/>
        <end position="113"/>
    </location>
</feature>
<feature type="domain" description="FecR protein" evidence="2">
    <location>
        <begin position="191"/>
        <end position="290"/>
    </location>
</feature>
<keyword evidence="5" id="KW-1185">Reference proteome</keyword>
<organism evidence="4 5">
    <name type="scientific">Pseudobacter ginsenosidimutans</name>
    <dbReference type="NCBI Taxonomy" id="661488"/>
    <lineage>
        <taxon>Bacteria</taxon>
        <taxon>Pseudomonadati</taxon>
        <taxon>Bacteroidota</taxon>
        <taxon>Chitinophagia</taxon>
        <taxon>Chitinophagales</taxon>
        <taxon>Chitinophagaceae</taxon>
        <taxon>Pseudobacter</taxon>
    </lineage>
</organism>
<feature type="domain" description="Protein FecR C-terminal" evidence="3">
    <location>
        <begin position="339"/>
        <end position="405"/>
    </location>
</feature>